<feature type="transmembrane region" description="Helical" evidence="12">
    <location>
        <begin position="138"/>
        <end position="158"/>
    </location>
</feature>
<feature type="domain" description="DDE Tnp4" evidence="14">
    <location>
        <begin position="481"/>
        <end position="646"/>
    </location>
</feature>
<feature type="compositionally biased region" description="Basic residues" evidence="13">
    <location>
        <begin position="265"/>
        <end position="276"/>
    </location>
</feature>
<feature type="transmembrane region" description="Helical" evidence="12">
    <location>
        <begin position="204"/>
        <end position="225"/>
    </location>
</feature>
<keyword evidence="6" id="KW-0479">Metal-binding</keyword>
<evidence type="ECO:0000256" key="4">
    <source>
        <dbReference type="ARBA" id="ARBA00022679"/>
    </source>
</evidence>
<proteinExistence type="inferred from homology"/>
<dbReference type="GO" id="GO:0046872">
    <property type="term" value="F:metal ion binding"/>
    <property type="evidence" value="ECO:0007669"/>
    <property type="project" value="UniProtKB-KW"/>
</dbReference>
<dbReference type="GO" id="GO:0042761">
    <property type="term" value="P:very long-chain fatty acid biosynthetic process"/>
    <property type="evidence" value="ECO:0007669"/>
    <property type="project" value="TreeGrafter"/>
</dbReference>
<dbReference type="GO" id="GO:0005789">
    <property type="term" value="C:endoplasmic reticulum membrane"/>
    <property type="evidence" value="ECO:0007669"/>
    <property type="project" value="TreeGrafter"/>
</dbReference>
<evidence type="ECO:0000256" key="2">
    <source>
        <dbReference type="ARBA" id="ARBA00004141"/>
    </source>
</evidence>
<evidence type="ECO:0000256" key="11">
    <source>
        <dbReference type="ARBA" id="ARBA00023160"/>
    </source>
</evidence>
<evidence type="ECO:0000256" key="3">
    <source>
        <dbReference type="ARBA" id="ARBA00022516"/>
    </source>
</evidence>
<name>A0A8S0ZLR0_ARCPL</name>
<evidence type="ECO:0000256" key="6">
    <source>
        <dbReference type="ARBA" id="ARBA00022723"/>
    </source>
</evidence>
<feature type="region of interest" description="Disordered" evidence="13">
    <location>
        <begin position="260"/>
        <end position="284"/>
    </location>
</feature>
<comment type="cofactor">
    <cofactor evidence="1">
        <name>a divalent metal cation</name>
        <dbReference type="ChEBI" id="CHEBI:60240"/>
    </cofactor>
</comment>
<keyword evidence="9 12" id="KW-0443">Lipid metabolism</keyword>
<dbReference type="PANTHER" id="PTHR11157:SF69">
    <property type="entry name" value="ELONGATION OF VERY LONG CHAIN FATTY ACIDS PROTEIN 7"/>
    <property type="match status" value="1"/>
</dbReference>
<dbReference type="Pfam" id="PF13359">
    <property type="entry name" value="DDE_Tnp_4"/>
    <property type="match status" value="1"/>
</dbReference>
<keyword evidence="16" id="KW-1185">Reference proteome</keyword>
<evidence type="ECO:0000259" key="14">
    <source>
        <dbReference type="Pfam" id="PF13359"/>
    </source>
</evidence>
<organism evidence="15 16">
    <name type="scientific">Arctia plantaginis</name>
    <name type="common">Wood tiger moth</name>
    <name type="synonym">Phalaena plantaginis</name>
    <dbReference type="NCBI Taxonomy" id="874455"/>
    <lineage>
        <taxon>Eukaryota</taxon>
        <taxon>Metazoa</taxon>
        <taxon>Ecdysozoa</taxon>
        <taxon>Arthropoda</taxon>
        <taxon>Hexapoda</taxon>
        <taxon>Insecta</taxon>
        <taxon>Pterygota</taxon>
        <taxon>Neoptera</taxon>
        <taxon>Endopterygota</taxon>
        <taxon>Lepidoptera</taxon>
        <taxon>Glossata</taxon>
        <taxon>Ditrysia</taxon>
        <taxon>Noctuoidea</taxon>
        <taxon>Erebidae</taxon>
        <taxon>Arctiinae</taxon>
        <taxon>Arctia</taxon>
    </lineage>
</organism>
<feature type="transmembrane region" description="Helical" evidence="12">
    <location>
        <begin position="68"/>
        <end position="91"/>
    </location>
</feature>
<accession>A0A8S0ZLR0</accession>
<evidence type="ECO:0000256" key="5">
    <source>
        <dbReference type="ARBA" id="ARBA00022692"/>
    </source>
</evidence>
<evidence type="ECO:0000256" key="13">
    <source>
        <dbReference type="SAM" id="MobiDB-lite"/>
    </source>
</evidence>
<dbReference type="OrthoDB" id="2668416at2759"/>
<keyword evidence="7 12" id="KW-0276">Fatty acid metabolism</keyword>
<comment type="subcellular location">
    <subcellularLocation>
        <location evidence="2">Membrane</location>
        <topology evidence="2">Multi-pass membrane protein</topology>
    </subcellularLocation>
</comment>
<gene>
    <name evidence="15" type="ORF">APLA_LOCUS5523</name>
</gene>
<keyword evidence="11 12" id="KW-0275">Fatty acid biosynthesis</keyword>
<dbReference type="GO" id="GO:0034625">
    <property type="term" value="P:fatty acid elongation, monounsaturated fatty acid"/>
    <property type="evidence" value="ECO:0007669"/>
    <property type="project" value="TreeGrafter"/>
</dbReference>
<comment type="similarity">
    <text evidence="12">Belongs to the ELO family.</text>
</comment>
<evidence type="ECO:0000256" key="1">
    <source>
        <dbReference type="ARBA" id="ARBA00001968"/>
    </source>
</evidence>
<dbReference type="GO" id="GO:0034626">
    <property type="term" value="P:fatty acid elongation, polyunsaturated fatty acid"/>
    <property type="evidence" value="ECO:0007669"/>
    <property type="project" value="TreeGrafter"/>
</dbReference>
<dbReference type="PANTHER" id="PTHR11157">
    <property type="entry name" value="FATTY ACID ACYL TRANSFERASE-RELATED"/>
    <property type="match status" value="1"/>
</dbReference>
<evidence type="ECO:0000256" key="7">
    <source>
        <dbReference type="ARBA" id="ARBA00022832"/>
    </source>
</evidence>
<feature type="transmembrane region" description="Helical" evidence="12">
    <location>
        <begin position="111"/>
        <end position="131"/>
    </location>
</feature>
<dbReference type="AlphaFoldDB" id="A0A8S0ZLR0"/>
<dbReference type="InterPro" id="IPR002076">
    <property type="entry name" value="ELO_fam"/>
</dbReference>
<dbReference type="Pfam" id="PF01151">
    <property type="entry name" value="ELO"/>
    <property type="match status" value="2"/>
</dbReference>
<comment type="catalytic activity">
    <reaction evidence="12">
        <text>a very-long-chain acyl-CoA + malonyl-CoA + H(+) = a very-long-chain 3-oxoacyl-CoA + CO2 + CoA</text>
        <dbReference type="Rhea" id="RHEA:32727"/>
        <dbReference type="ChEBI" id="CHEBI:15378"/>
        <dbReference type="ChEBI" id="CHEBI:16526"/>
        <dbReference type="ChEBI" id="CHEBI:57287"/>
        <dbReference type="ChEBI" id="CHEBI:57384"/>
        <dbReference type="ChEBI" id="CHEBI:90725"/>
        <dbReference type="ChEBI" id="CHEBI:90736"/>
        <dbReference type="EC" id="2.3.1.199"/>
    </reaction>
</comment>
<evidence type="ECO:0000256" key="12">
    <source>
        <dbReference type="RuleBase" id="RU361115"/>
    </source>
</evidence>
<evidence type="ECO:0000313" key="15">
    <source>
        <dbReference type="EMBL" id="CAB3234193.1"/>
    </source>
</evidence>
<dbReference type="Proteomes" id="UP000494106">
    <property type="component" value="Unassembled WGS sequence"/>
</dbReference>
<dbReference type="InterPro" id="IPR027806">
    <property type="entry name" value="HARBI1_dom"/>
</dbReference>
<evidence type="ECO:0000256" key="9">
    <source>
        <dbReference type="ARBA" id="ARBA00023098"/>
    </source>
</evidence>
<evidence type="ECO:0000256" key="10">
    <source>
        <dbReference type="ARBA" id="ARBA00023136"/>
    </source>
</evidence>
<dbReference type="GO" id="GO:0019367">
    <property type="term" value="P:fatty acid elongation, saturated fatty acid"/>
    <property type="evidence" value="ECO:0007669"/>
    <property type="project" value="TreeGrafter"/>
</dbReference>
<feature type="transmembrane region" description="Helical" evidence="12">
    <location>
        <begin position="29"/>
        <end position="47"/>
    </location>
</feature>
<dbReference type="EMBL" id="CADEBC010000480">
    <property type="protein sequence ID" value="CAB3234193.1"/>
    <property type="molecule type" value="Genomic_DNA"/>
</dbReference>
<dbReference type="GO" id="GO:0009922">
    <property type="term" value="F:fatty acid elongase activity"/>
    <property type="evidence" value="ECO:0007669"/>
    <property type="project" value="UniProtKB-EC"/>
</dbReference>
<protein>
    <recommendedName>
        <fullName evidence="12">Elongation of very long chain fatty acids protein</fullName>
        <ecNumber evidence="12">2.3.1.199</ecNumber>
    </recommendedName>
    <alternativeName>
        <fullName evidence="12">Very-long-chain 3-oxoacyl-CoA synthase</fullName>
    </alternativeName>
</protein>
<reference evidence="15 16" key="1">
    <citation type="submission" date="2020-04" db="EMBL/GenBank/DDBJ databases">
        <authorList>
            <person name="Wallbank WR R."/>
            <person name="Pardo Diaz C."/>
            <person name="Kozak K."/>
            <person name="Martin S."/>
            <person name="Jiggins C."/>
            <person name="Moest M."/>
            <person name="Warren A I."/>
            <person name="Byers J.R.P. K."/>
            <person name="Montejo-Kovacevich G."/>
            <person name="Yen C E."/>
        </authorList>
    </citation>
    <scope>NUCLEOTIDE SEQUENCE [LARGE SCALE GENOMIC DNA]</scope>
</reference>
<keyword evidence="8 12" id="KW-1133">Transmembrane helix</keyword>
<comment type="caution">
    <text evidence="15">The sequence shown here is derived from an EMBL/GenBank/DDBJ whole genome shotgun (WGS) entry which is preliminary data.</text>
</comment>
<sequence length="711" mass="83181">MDSRIKVMDKNFESVATNIIQVWTLEQTLAGLAIVLSLYLVIVLKLLPAYMKNREPLKLNKVMLTYNAFQVAFSLYLVFIVIFDIYPYFIAKHLDLLDTVFFVLRKKDNQVTFLHLYHHTTMVTWTWLHLMYHPTDHFVVVGMLNSFIHVIMYAYYGISALGPEYQKYVWWKKHLTKFQLVQFILVLSHLHCQQKFSPCPLPTFFHNFCLFLICSFFALFMNFYIRSYKKRKNPAKEGINIEYTDHQKLIKARKGISPTRLKSQNGHRHTSLRQRSHYAGPADLPETGHRTECSHYIGSRKKFRQSSTTSVEFGPARTMDDEIVVLWWYLNRRQNKRKHWVHPILRERFSLGTFETLRGELRRDESKFFNYFRMTATTFDDLLGRLDIRVRDTSFKECICPEQRLAICLRYLASGCSFNEIHYSYRVGVSTISKLIKEMTNVIWENLKTDFLKLPDTEREWEDIASGFERKANFPHCLGAVDGKHIRILKPAKSGSMFFNYKEYYSFVLMAVVDSEYRFIFISVGSYGKECDSTILKDSTFWQKINDGTLNVPKPRPLHENLHEELPFILVGDEGFALTPNPLPPYGGTHLNTDKKIFNYRLSRARRYVECAFGILANKWRIIHRAIDLNVDTAIQVIKACTVLHNFVREKDGINFESYQNIEHRQEQETTPMNQNVSSRGGPNANAIRTSFTNYFVSDIGSVPWQAAAIK</sequence>
<keyword evidence="4 12" id="KW-0808">Transferase</keyword>
<evidence type="ECO:0000313" key="16">
    <source>
        <dbReference type="Proteomes" id="UP000494106"/>
    </source>
</evidence>
<evidence type="ECO:0000256" key="8">
    <source>
        <dbReference type="ARBA" id="ARBA00022989"/>
    </source>
</evidence>
<dbReference type="EC" id="2.3.1.199" evidence="12"/>
<keyword evidence="3 12" id="KW-0444">Lipid biosynthesis</keyword>
<dbReference type="GO" id="GO:0030148">
    <property type="term" value="P:sphingolipid biosynthetic process"/>
    <property type="evidence" value="ECO:0007669"/>
    <property type="project" value="TreeGrafter"/>
</dbReference>
<keyword evidence="5 12" id="KW-0812">Transmembrane</keyword>
<keyword evidence="10 12" id="KW-0472">Membrane</keyword>